<accession>A0A0F9EYS9</accession>
<gene>
    <name evidence="2" type="ORF">LCGC14_2017100</name>
</gene>
<organism evidence="2">
    <name type="scientific">marine sediment metagenome</name>
    <dbReference type="NCBI Taxonomy" id="412755"/>
    <lineage>
        <taxon>unclassified sequences</taxon>
        <taxon>metagenomes</taxon>
        <taxon>ecological metagenomes</taxon>
    </lineage>
</organism>
<dbReference type="AlphaFoldDB" id="A0A0F9EYS9"/>
<evidence type="ECO:0000256" key="1">
    <source>
        <dbReference type="SAM" id="MobiDB-lite"/>
    </source>
</evidence>
<sequence length="171" mass="18673">MSWSYSGDPAESDLMVVRFYVGDTDPNWELLQDEEILHVLSQQVSFVDADTAIPDIESYRAAATCADALCAWFARFVDTKNKSLSVSAGTRFDHFKTLARRLWSKAGVTITEDGRQAVVAGVFVGGLSLSAKRSLAADTDAVQPAFRRGEDDHPQAIQDGDNDLLGRRGTS</sequence>
<proteinExistence type="predicted"/>
<name>A0A0F9EYS9_9ZZZZ</name>
<evidence type="ECO:0000313" key="2">
    <source>
        <dbReference type="EMBL" id="KKL79214.1"/>
    </source>
</evidence>
<dbReference type="EMBL" id="LAZR01023233">
    <property type="protein sequence ID" value="KKL79214.1"/>
    <property type="molecule type" value="Genomic_DNA"/>
</dbReference>
<reference evidence="2" key="1">
    <citation type="journal article" date="2015" name="Nature">
        <title>Complex archaea that bridge the gap between prokaryotes and eukaryotes.</title>
        <authorList>
            <person name="Spang A."/>
            <person name="Saw J.H."/>
            <person name="Jorgensen S.L."/>
            <person name="Zaremba-Niedzwiedzka K."/>
            <person name="Martijn J."/>
            <person name="Lind A.E."/>
            <person name="van Eijk R."/>
            <person name="Schleper C."/>
            <person name="Guy L."/>
            <person name="Ettema T.J."/>
        </authorList>
    </citation>
    <scope>NUCLEOTIDE SEQUENCE</scope>
</reference>
<feature type="region of interest" description="Disordered" evidence="1">
    <location>
        <begin position="146"/>
        <end position="171"/>
    </location>
</feature>
<comment type="caution">
    <text evidence="2">The sequence shown here is derived from an EMBL/GenBank/DDBJ whole genome shotgun (WGS) entry which is preliminary data.</text>
</comment>
<protein>
    <submittedName>
        <fullName evidence="2">Uncharacterized protein</fullName>
    </submittedName>
</protein>